<dbReference type="PROSITE" id="PS00545">
    <property type="entry name" value="ALDOSE_1_EPIMERASE"/>
    <property type="match status" value="1"/>
</dbReference>
<dbReference type="AlphaFoldDB" id="A0AAE3ME31"/>
<keyword evidence="9" id="KW-0963">Cytoplasm</keyword>
<dbReference type="PROSITE" id="PS51257">
    <property type="entry name" value="PROKAR_LIPOPROTEIN"/>
    <property type="match status" value="1"/>
</dbReference>
<feature type="signal peptide" evidence="18">
    <location>
        <begin position="1"/>
        <end position="19"/>
    </location>
</feature>
<comment type="subunit">
    <text evidence="6">Monomer.</text>
</comment>
<dbReference type="Gene3D" id="2.70.98.10">
    <property type="match status" value="1"/>
</dbReference>
<evidence type="ECO:0000256" key="11">
    <source>
        <dbReference type="ARBA" id="ARBA00022837"/>
    </source>
</evidence>
<dbReference type="InterPro" id="IPR011013">
    <property type="entry name" value="Gal_mutarotase_sf_dom"/>
</dbReference>
<keyword evidence="13 14" id="KW-0119">Carbohydrate metabolism</keyword>
<dbReference type="SUPFAM" id="SSF74650">
    <property type="entry name" value="Galactose mutarotase-like"/>
    <property type="match status" value="1"/>
</dbReference>
<feature type="binding site" evidence="17">
    <location>
        <begin position="202"/>
        <end position="204"/>
    </location>
    <ligand>
        <name>beta-D-galactose</name>
        <dbReference type="ChEBI" id="CHEBI:27667"/>
    </ligand>
</feature>
<evidence type="ECO:0000256" key="12">
    <source>
        <dbReference type="ARBA" id="ARBA00023235"/>
    </source>
</evidence>
<evidence type="ECO:0000256" key="17">
    <source>
        <dbReference type="PIRSR" id="PIRSR005096-3"/>
    </source>
</evidence>
<evidence type="ECO:0000256" key="18">
    <source>
        <dbReference type="SAM" id="SignalP"/>
    </source>
</evidence>
<reference evidence="19" key="1">
    <citation type="submission" date="2022-10" db="EMBL/GenBank/DDBJ databases">
        <authorList>
            <person name="Yu W.X."/>
        </authorList>
    </citation>
    <scope>NUCLEOTIDE SEQUENCE</scope>
    <source>
        <strain evidence="19">D04</strain>
    </source>
</reference>
<keyword evidence="12 14" id="KW-0413">Isomerase</keyword>
<evidence type="ECO:0000256" key="5">
    <source>
        <dbReference type="ARBA" id="ARBA00006206"/>
    </source>
</evidence>
<keyword evidence="11" id="KW-0106">Calcium</keyword>
<dbReference type="EC" id="5.1.3.3" evidence="7 14"/>
<dbReference type="InterPro" id="IPR047215">
    <property type="entry name" value="Galactose_mutarotase-like"/>
</dbReference>
<evidence type="ECO:0000256" key="15">
    <source>
        <dbReference type="PIRSR" id="PIRSR005096-1"/>
    </source>
</evidence>
<comment type="catalytic activity">
    <reaction evidence="1 14">
        <text>alpha-D-glucose = beta-D-glucose</text>
        <dbReference type="Rhea" id="RHEA:10264"/>
        <dbReference type="ChEBI" id="CHEBI:15903"/>
        <dbReference type="ChEBI" id="CHEBI:17925"/>
        <dbReference type="EC" id="5.1.3.3"/>
    </reaction>
</comment>
<dbReference type="Proteomes" id="UP001207408">
    <property type="component" value="Unassembled WGS sequence"/>
</dbReference>
<keyword evidence="18" id="KW-0732">Signal</keyword>
<feature type="binding site" evidence="17">
    <location>
        <begin position="105"/>
        <end position="106"/>
    </location>
    <ligand>
        <name>beta-D-galactose</name>
        <dbReference type="ChEBI" id="CHEBI:27667"/>
    </ligand>
</feature>
<evidence type="ECO:0000313" key="20">
    <source>
        <dbReference type="Proteomes" id="UP001207408"/>
    </source>
</evidence>
<dbReference type="InterPro" id="IPR014718">
    <property type="entry name" value="GH-type_carb-bd"/>
</dbReference>
<dbReference type="InterPro" id="IPR008183">
    <property type="entry name" value="Aldose_1/G6P_1-epimerase"/>
</dbReference>
<dbReference type="GO" id="GO:0030246">
    <property type="term" value="F:carbohydrate binding"/>
    <property type="evidence" value="ECO:0007669"/>
    <property type="project" value="InterPro"/>
</dbReference>
<comment type="similarity">
    <text evidence="5 14">Belongs to the aldose epimerase family.</text>
</comment>
<evidence type="ECO:0000256" key="10">
    <source>
        <dbReference type="ARBA" id="ARBA00022553"/>
    </source>
</evidence>
<evidence type="ECO:0000256" key="16">
    <source>
        <dbReference type="PIRSR" id="PIRSR005096-2"/>
    </source>
</evidence>
<evidence type="ECO:0000256" key="7">
    <source>
        <dbReference type="ARBA" id="ARBA00013185"/>
    </source>
</evidence>
<accession>A0AAE3ME31</accession>
<feature type="active site" description="Proton acceptor" evidence="15">
    <location>
        <position position="339"/>
    </location>
</feature>
<comment type="subcellular location">
    <subcellularLocation>
        <location evidence="3">Cytoplasm</location>
    </subcellularLocation>
</comment>
<evidence type="ECO:0000256" key="4">
    <source>
        <dbReference type="ARBA" id="ARBA00005028"/>
    </source>
</evidence>
<evidence type="ECO:0000256" key="6">
    <source>
        <dbReference type="ARBA" id="ARBA00011245"/>
    </source>
</evidence>
<dbReference type="GO" id="GO:0004034">
    <property type="term" value="F:aldose 1-epimerase activity"/>
    <property type="evidence" value="ECO:0007669"/>
    <property type="project" value="UniProtKB-EC"/>
</dbReference>
<dbReference type="PIRSF" id="PIRSF005096">
    <property type="entry name" value="GALM"/>
    <property type="match status" value="1"/>
</dbReference>
<feature type="active site" description="Proton donor" evidence="15">
    <location>
        <position position="202"/>
    </location>
</feature>
<evidence type="ECO:0000256" key="13">
    <source>
        <dbReference type="ARBA" id="ARBA00023277"/>
    </source>
</evidence>
<dbReference type="InterPro" id="IPR018052">
    <property type="entry name" value="Ald1_epimerase_CS"/>
</dbReference>
<dbReference type="NCBIfam" id="NF008277">
    <property type="entry name" value="PRK11055.1"/>
    <property type="match status" value="1"/>
</dbReference>
<dbReference type="RefSeq" id="WP_301198708.1">
    <property type="nucleotide sequence ID" value="NZ_JAPDPI010000010.1"/>
</dbReference>
<dbReference type="PANTHER" id="PTHR10091">
    <property type="entry name" value="ALDOSE-1-EPIMERASE"/>
    <property type="match status" value="1"/>
</dbReference>
<feature type="binding site" evidence="16">
    <location>
        <position position="274"/>
    </location>
    <ligand>
        <name>beta-D-galactose</name>
        <dbReference type="ChEBI" id="CHEBI:27667"/>
    </ligand>
</feature>
<comment type="cofactor">
    <cofactor evidence="2">
        <name>Ca(2+)</name>
        <dbReference type="ChEBI" id="CHEBI:29108"/>
    </cofactor>
</comment>
<evidence type="ECO:0000256" key="1">
    <source>
        <dbReference type="ARBA" id="ARBA00001614"/>
    </source>
</evidence>
<evidence type="ECO:0000313" key="19">
    <source>
        <dbReference type="EMBL" id="MCW3805337.1"/>
    </source>
</evidence>
<organism evidence="19 20">
    <name type="scientific">Plebeiibacterium marinum</name>
    <dbReference type="NCBI Taxonomy" id="2992111"/>
    <lineage>
        <taxon>Bacteria</taxon>
        <taxon>Pseudomonadati</taxon>
        <taxon>Bacteroidota</taxon>
        <taxon>Bacteroidia</taxon>
        <taxon>Marinilabiliales</taxon>
        <taxon>Marinilabiliaceae</taxon>
        <taxon>Plebeiibacterium</taxon>
    </lineage>
</organism>
<name>A0AAE3ME31_9BACT</name>
<dbReference type="GO" id="GO:0006006">
    <property type="term" value="P:glucose metabolic process"/>
    <property type="evidence" value="ECO:0007669"/>
    <property type="project" value="TreeGrafter"/>
</dbReference>
<dbReference type="Pfam" id="PF01263">
    <property type="entry name" value="Aldose_epim"/>
    <property type="match status" value="1"/>
</dbReference>
<dbReference type="EMBL" id="JAPDPI010000010">
    <property type="protein sequence ID" value="MCW3805337.1"/>
    <property type="molecule type" value="Genomic_DNA"/>
</dbReference>
<sequence>MKNLYYYIFICFVAFSCTAPSSNIKLLNKEAFAKEVDGKKVELFTLKNTNGLVSEITNYGGRVVSLWVPGKNGEFADVSIGYNKIDGYLNNPESYYGALIGRYGNRICKGQFVIDGDTSKLIINNGENSLHGGTIGFHDRVWDAKPVGENKLELTYTSVDGEEGYPGKLDVKVVYELTDANELKIEYFASTDKPTHVNLTNHTYFNLGGEASGTINNHVLMLNADAYTPVDAGLIPTGEIASVEGTPFDFKKPTAIGARVDEDNEQLKMGGGYDHNWVLNQAKEGLTLAAVLTEPVSGRTMEVLTNEPGIQFYGGNFITGEYEGKYGKKLNYREALCLETQHFPDSPNQPEFPSTLLNPGEDYYSVCIYKFKAE</sequence>
<dbReference type="PANTHER" id="PTHR10091:SF0">
    <property type="entry name" value="GALACTOSE MUTAROTASE"/>
    <property type="match status" value="1"/>
</dbReference>
<evidence type="ECO:0000256" key="8">
    <source>
        <dbReference type="ARBA" id="ARBA00014165"/>
    </source>
</evidence>
<proteinExistence type="inferred from homology"/>
<feature type="chain" id="PRO_5042236738" description="Aldose 1-epimerase" evidence="18">
    <location>
        <begin position="20"/>
        <end position="374"/>
    </location>
</feature>
<comment type="caution">
    <text evidence="19">The sequence shown here is derived from an EMBL/GenBank/DDBJ whole genome shotgun (WGS) entry which is preliminary data.</text>
</comment>
<evidence type="ECO:0000256" key="9">
    <source>
        <dbReference type="ARBA" id="ARBA00022490"/>
    </source>
</evidence>
<keyword evidence="20" id="KW-1185">Reference proteome</keyword>
<gene>
    <name evidence="19" type="ORF">OM074_06840</name>
</gene>
<evidence type="ECO:0000256" key="3">
    <source>
        <dbReference type="ARBA" id="ARBA00004496"/>
    </source>
</evidence>
<keyword evidence="10" id="KW-0597">Phosphoprotein</keyword>
<dbReference type="GO" id="GO:0033499">
    <property type="term" value="P:galactose catabolic process via UDP-galactose, Leloir pathway"/>
    <property type="evidence" value="ECO:0007669"/>
    <property type="project" value="TreeGrafter"/>
</dbReference>
<comment type="pathway">
    <text evidence="4 14">Carbohydrate metabolism; hexose metabolism.</text>
</comment>
<evidence type="ECO:0000256" key="14">
    <source>
        <dbReference type="PIRNR" id="PIRNR005096"/>
    </source>
</evidence>
<dbReference type="GO" id="GO:0005737">
    <property type="term" value="C:cytoplasm"/>
    <property type="evidence" value="ECO:0007669"/>
    <property type="project" value="UniProtKB-SubCell"/>
</dbReference>
<evidence type="ECO:0000256" key="2">
    <source>
        <dbReference type="ARBA" id="ARBA00001913"/>
    </source>
</evidence>
<protein>
    <recommendedName>
        <fullName evidence="8 14">Aldose 1-epimerase</fullName>
        <ecNumber evidence="7 14">5.1.3.3</ecNumber>
    </recommendedName>
</protein>
<dbReference type="FunFam" id="2.70.98.10:FF:000003">
    <property type="entry name" value="Aldose 1-epimerase"/>
    <property type="match status" value="1"/>
</dbReference>
<dbReference type="CDD" id="cd09019">
    <property type="entry name" value="galactose_mutarotase_like"/>
    <property type="match status" value="1"/>
</dbReference>
<dbReference type="InterPro" id="IPR015443">
    <property type="entry name" value="Aldose_1-epimerase"/>
</dbReference>